<evidence type="ECO:0000313" key="2">
    <source>
        <dbReference type="EMBL" id="KMZ65372.1"/>
    </source>
</evidence>
<dbReference type="PANTHER" id="PTHR12300:SF180">
    <property type="entry name" value="HVA22-LIKE PROTEIN"/>
    <property type="match status" value="1"/>
</dbReference>
<dbReference type="PANTHER" id="PTHR12300">
    <property type="entry name" value="HVA22-LIKE PROTEINS"/>
    <property type="match status" value="1"/>
</dbReference>
<gene>
    <name evidence="2" type="ORF">ZOSMA_324G00260</name>
</gene>
<comment type="subcellular location">
    <subcellularLocation>
        <location evidence="1">Membrane</location>
        <topology evidence="1">Multi-pass membrane protein</topology>
    </subcellularLocation>
</comment>
<comment type="similarity">
    <text evidence="1">Belongs to the DP1 family.</text>
</comment>
<reference evidence="3" key="1">
    <citation type="journal article" date="2016" name="Nature">
        <title>The genome of the seagrass Zostera marina reveals angiosperm adaptation to the sea.</title>
        <authorList>
            <person name="Olsen J.L."/>
            <person name="Rouze P."/>
            <person name="Verhelst B."/>
            <person name="Lin Y.-C."/>
            <person name="Bayer T."/>
            <person name="Collen J."/>
            <person name="Dattolo E."/>
            <person name="De Paoli E."/>
            <person name="Dittami S."/>
            <person name="Maumus F."/>
            <person name="Michel G."/>
            <person name="Kersting A."/>
            <person name="Lauritano C."/>
            <person name="Lohaus R."/>
            <person name="Toepel M."/>
            <person name="Tonon T."/>
            <person name="Vanneste K."/>
            <person name="Amirebrahimi M."/>
            <person name="Brakel J."/>
            <person name="Bostroem C."/>
            <person name="Chovatia M."/>
            <person name="Grimwood J."/>
            <person name="Jenkins J.W."/>
            <person name="Jueterbock A."/>
            <person name="Mraz A."/>
            <person name="Stam W.T."/>
            <person name="Tice H."/>
            <person name="Bornberg-Bauer E."/>
            <person name="Green P.J."/>
            <person name="Pearson G.A."/>
            <person name="Procaccini G."/>
            <person name="Duarte C.M."/>
            <person name="Schmutz J."/>
            <person name="Reusch T.B.H."/>
            <person name="Van de Peer Y."/>
        </authorList>
    </citation>
    <scope>NUCLEOTIDE SEQUENCE [LARGE SCALE GENOMIC DNA]</scope>
    <source>
        <strain evidence="3">cv. Finnish</strain>
    </source>
</reference>
<keyword evidence="3" id="KW-1185">Reference proteome</keyword>
<dbReference type="GO" id="GO:0016020">
    <property type="term" value="C:membrane"/>
    <property type="evidence" value="ECO:0007669"/>
    <property type="project" value="UniProtKB-SubCell"/>
</dbReference>
<comment type="caution">
    <text evidence="2">The sequence shown here is derived from an EMBL/GenBank/DDBJ whole genome shotgun (WGS) entry which is preliminary data.</text>
</comment>
<organism evidence="2 3">
    <name type="scientific">Zostera marina</name>
    <name type="common">Eelgrass</name>
    <dbReference type="NCBI Taxonomy" id="29655"/>
    <lineage>
        <taxon>Eukaryota</taxon>
        <taxon>Viridiplantae</taxon>
        <taxon>Streptophyta</taxon>
        <taxon>Embryophyta</taxon>
        <taxon>Tracheophyta</taxon>
        <taxon>Spermatophyta</taxon>
        <taxon>Magnoliopsida</taxon>
        <taxon>Liliopsida</taxon>
        <taxon>Zosteraceae</taxon>
        <taxon>Zostera</taxon>
    </lineage>
</organism>
<dbReference type="InterPro" id="IPR004345">
    <property type="entry name" value="TB2_DP1_HVA22"/>
</dbReference>
<dbReference type="Proteomes" id="UP000036987">
    <property type="component" value="Unassembled WGS sequence"/>
</dbReference>
<dbReference type="STRING" id="29655.A0A0K9PAU5"/>
<dbReference type="Pfam" id="PF03134">
    <property type="entry name" value="TB2_DP1_HVA22"/>
    <property type="match status" value="1"/>
</dbReference>
<dbReference type="OrthoDB" id="434647at2759"/>
<dbReference type="EMBL" id="LFYR01001044">
    <property type="protein sequence ID" value="KMZ65372.1"/>
    <property type="molecule type" value="Genomic_DNA"/>
</dbReference>
<name>A0A0K9PAU5_ZOSMR</name>
<keyword evidence="2" id="KW-0675">Receptor</keyword>
<protein>
    <recommendedName>
        <fullName evidence="1">HVA22-like protein</fullName>
    </recommendedName>
</protein>
<accession>A0A0K9PAU5</accession>
<dbReference type="OMA" id="WIKCTIM"/>
<dbReference type="AlphaFoldDB" id="A0A0K9PAU5"/>
<evidence type="ECO:0000256" key="1">
    <source>
        <dbReference type="RuleBase" id="RU362006"/>
    </source>
</evidence>
<proteinExistence type="inferred from homology"/>
<evidence type="ECO:0000313" key="3">
    <source>
        <dbReference type="Proteomes" id="UP000036987"/>
    </source>
</evidence>
<sequence>MIGSFLTRTLILALGYAYPAYECFKTVESNKLDVEKLRFWCQYWILVAAITIFERISDVFISWLPMYIEAKLAFYIYLWYPKTKGTTYVYGAFFRTYISKHETYIDRNLLKLRVRAGDVAAFYWEKIEAYCQTRFLEILQFVSSRSQSSSQQQSTQES</sequence>